<feature type="transmembrane region" description="Helical" evidence="15">
    <location>
        <begin position="1224"/>
        <end position="1244"/>
    </location>
</feature>
<feature type="transmembrane region" description="Helical" evidence="15">
    <location>
        <begin position="779"/>
        <end position="804"/>
    </location>
</feature>
<feature type="transmembrane region" description="Helical" evidence="15">
    <location>
        <begin position="824"/>
        <end position="843"/>
    </location>
</feature>
<dbReference type="InterPro" id="IPR059000">
    <property type="entry name" value="ATPase_P-type_domA"/>
</dbReference>
<dbReference type="WBParaSite" id="ALUE_0000339001-mRNA-1">
    <property type="protein sequence ID" value="ALUE_0000339001-mRNA-1"/>
    <property type="gene ID" value="ALUE_0000339001"/>
</dbReference>
<reference evidence="18" key="1">
    <citation type="submission" date="2023-03" db="UniProtKB">
        <authorList>
            <consortium name="WormBaseParasite"/>
        </authorList>
    </citation>
    <scope>IDENTIFICATION</scope>
</reference>
<evidence type="ECO:0000256" key="10">
    <source>
        <dbReference type="ARBA" id="ARBA00022967"/>
    </source>
</evidence>
<feature type="transmembrane region" description="Helical" evidence="15">
    <location>
        <begin position="484"/>
        <end position="504"/>
    </location>
</feature>
<dbReference type="InterPro" id="IPR044492">
    <property type="entry name" value="P_typ_ATPase_HD_dom"/>
</dbReference>
<evidence type="ECO:0000256" key="15">
    <source>
        <dbReference type="RuleBase" id="RU362081"/>
    </source>
</evidence>
<dbReference type="SFLD" id="SFLDG00002">
    <property type="entry name" value="C1.7:_P-type_atpase_like"/>
    <property type="match status" value="1"/>
</dbReference>
<dbReference type="Gene3D" id="2.70.150.10">
    <property type="entry name" value="Calcium-transporting ATPase, cytoplasmic transduction domain A"/>
    <property type="match status" value="1"/>
</dbReference>
<dbReference type="SFLD" id="SFLDS00003">
    <property type="entry name" value="Haloacid_Dehalogenase"/>
    <property type="match status" value="1"/>
</dbReference>
<dbReference type="PRINTS" id="PR00942">
    <property type="entry name" value="CUATPASEI"/>
</dbReference>
<keyword evidence="8" id="KW-0187">Copper transport</keyword>
<sequence length="1325" mass="143925">MRALRNVVSFERRLFPFIYRYWDVIKSRRSAEMVENVGVESLLDGSILHQSASSSSLSTCKVAVIDVQGMTCHSCVNNIQDNLSSKDGVKSIVVSLKDCEATVEFYTSKWNGEDIAELIDNMGYDAKLKYIKDILESGNDALILREAVVDIQGMTCQSCVNNIQCTIGSKDGIKSIVVSLKDCEGRVVFDSAKWDGESIAEAIDDMGFDATLKIVKDVSPLIPALSAETSNCDALADYKSVTPAMSTPTSILRKSTINKEDGGQLIMNLESNSVRIGKRCAKFKQNVEDSLEKCTLAIEGMTCASCVAYIERNIGKLNGVHSIVVALMSSKADVTYDATQISAEQLADEINRLGYRSSVIESGSNNHNKLNLTIGGVSSSACVSRIESHVIARKGIESCTVSLSTSSAFIEYTPAFIGPRDIINLIEMSVTECVYLCVDFTLVLKSDPSNNQQSLGYTAALADGDDRLKRLDQSDEVAKWKASLMISLMFGIPVMAIMIYFHWIRHTPMHPEHQIPVFTPALSLDNLLLFVLCTPVQASSVVVLFRCITGRAVMKFAEIDVLRRAKIFGGRYFYVHSWKALRHRTANMDVLIVLATTIAYVYSILVLMVAIILSWPSSPMTFFDVPPMLIVFISLGRWLEHKAKGKTSEALSKLMSLQAKEAMLITRDDQGRVLSERGIDIELVQRGDLIKVMPGAKIPVDGIVVDGKSSVDESFITGESMPVVKRGGSAVIGGSVNQKGTLIVEATHIGQESTLAQIVRLVEEAQTSKAPIQQAADRIAGYFVPTVIGLAVLTLIAWIFIGLYLIDKSYESETERFEAVLKRAFEAAITVLAIACPCSLGLATPTAVMVGTGIGASNGILIKGGEPLEMAHKVTTVVFDKTGTITEGHPRLIRVHTFVSQVALPLRRMLAIVGSAESNSEHPIGAAIATFVKEHLQTDEWAMANRFRASAGNGISCEVSSVEQMLASCRSGAEDYAQKLNVRGCTVRIAPHDVEIVQGTINESMNEDDFLPKVCRVVVGNERWMTKNGVTVDEAATTILVEEQAKGHIAVLCAINGRCVSVICIADMVKSEAALAVWALQKMNTRVVLLTGDNARTAEATAKQVGIKEVFAEVLPNQKQLKIEQLQEVGERVAMVGDGINDSPALASADVGIAIAAGSDVAIESAGIVLVKNDLIDVVAAIKLSKKTTRRIRLNFLFAVFYNAIGIPIAAGVFLPLGFSIQPWMAAAAMAMSSVSVVTSSLLLKTFKKPTRLSLSTADFHRHEAHLLTANTNVVVHRGLDDRGVRRTTSKLSVASIISSINSVFGSQQNVNKPKPRDRFNYFFF</sequence>
<evidence type="ECO:0000256" key="1">
    <source>
        <dbReference type="ARBA" id="ARBA00004166"/>
    </source>
</evidence>
<dbReference type="Gene3D" id="3.40.50.1000">
    <property type="entry name" value="HAD superfamily/HAD-like"/>
    <property type="match status" value="1"/>
</dbReference>
<dbReference type="SUPFAM" id="SSF55008">
    <property type="entry name" value="HMA, heavy metal-associated domain"/>
    <property type="match status" value="4"/>
</dbReference>
<evidence type="ECO:0000256" key="4">
    <source>
        <dbReference type="ARBA" id="ARBA00022692"/>
    </source>
</evidence>
<protein>
    <recommendedName>
        <fullName evidence="2">P-type Cu(+) transporter</fullName>
        <ecNumber evidence="2">7.2.2.8</ecNumber>
    </recommendedName>
</protein>
<dbReference type="InterPro" id="IPR006122">
    <property type="entry name" value="HMA_Cu_ion-bd"/>
</dbReference>
<dbReference type="InterPro" id="IPR017969">
    <property type="entry name" value="Heavy-metal-associated_CS"/>
</dbReference>
<evidence type="ECO:0000313" key="17">
    <source>
        <dbReference type="Proteomes" id="UP000036681"/>
    </source>
</evidence>
<feature type="transmembrane region" description="Helical" evidence="15">
    <location>
        <begin position="590"/>
        <end position="615"/>
    </location>
</feature>
<keyword evidence="17" id="KW-1185">Reference proteome</keyword>
<evidence type="ECO:0000256" key="12">
    <source>
        <dbReference type="ARBA" id="ARBA00023008"/>
    </source>
</evidence>
<evidence type="ECO:0000256" key="13">
    <source>
        <dbReference type="ARBA" id="ARBA00023065"/>
    </source>
</evidence>
<dbReference type="CDD" id="cd02094">
    <property type="entry name" value="P-type_ATPase_Cu-like"/>
    <property type="match status" value="1"/>
</dbReference>
<evidence type="ECO:0000256" key="14">
    <source>
        <dbReference type="ARBA" id="ARBA00023136"/>
    </source>
</evidence>
<dbReference type="FunFam" id="3.30.70.100:FF:000001">
    <property type="entry name" value="ATPase copper transporting beta"/>
    <property type="match status" value="4"/>
</dbReference>
<dbReference type="CDD" id="cd00371">
    <property type="entry name" value="HMA"/>
    <property type="match status" value="4"/>
</dbReference>
<dbReference type="GO" id="GO:0005802">
    <property type="term" value="C:trans-Golgi network"/>
    <property type="evidence" value="ECO:0007669"/>
    <property type="project" value="UniProtKB-ARBA"/>
</dbReference>
<dbReference type="InterPro" id="IPR006121">
    <property type="entry name" value="HMA_dom"/>
</dbReference>
<keyword evidence="13" id="KW-0406">Ion transport</keyword>
<keyword evidence="5 15" id="KW-0479">Metal-binding</keyword>
<dbReference type="PROSITE" id="PS01047">
    <property type="entry name" value="HMA_1"/>
    <property type="match status" value="3"/>
</dbReference>
<dbReference type="Gene3D" id="3.40.1110.10">
    <property type="entry name" value="Calcium-transporting ATPase, cytoplasmic domain N"/>
    <property type="match status" value="1"/>
</dbReference>
<dbReference type="SUPFAM" id="SSF81660">
    <property type="entry name" value="Metal cation-transporting ATPase, ATP-binding domain N"/>
    <property type="match status" value="1"/>
</dbReference>
<dbReference type="InterPro" id="IPR001757">
    <property type="entry name" value="P_typ_ATPase"/>
</dbReference>
<evidence type="ECO:0000256" key="2">
    <source>
        <dbReference type="ARBA" id="ARBA00012517"/>
    </source>
</evidence>
<dbReference type="NCBIfam" id="TIGR01494">
    <property type="entry name" value="ATPase_P-type"/>
    <property type="match status" value="2"/>
</dbReference>
<name>A0A9J2P0R1_ASCLU</name>
<dbReference type="InterPro" id="IPR036412">
    <property type="entry name" value="HAD-like_sf"/>
</dbReference>
<dbReference type="EC" id="7.2.2.8" evidence="2"/>
<dbReference type="GO" id="GO:0016887">
    <property type="term" value="F:ATP hydrolysis activity"/>
    <property type="evidence" value="ECO:0007669"/>
    <property type="project" value="InterPro"/>
</dbReference>
<dbReference type="InterPro" id="IPR018303">
    <property type="entry name" value="ATPase_P-typ_P_site"/>
</dbReference>
<dbReference type="Pfam" id="PF00403">
    <property type="entry name" value="HMA"/>
    <property type="match status" value="4"/>
</dbReference>
<organism evidence="17 18">
    <name type="scientific">Ascaris lumbricoides</name>
    <name type="common">Giant roundworm</name>
    <dbReference type="NCBI Taxonomy" id="6252"/>
    <lineage>
        <taxon>Eukaryota</taxon>
        <taxon>Metazoa</taxon>
        <taxon>Ecdysozoa</taxon>
        <taxon>Nematoda</taxon>
        <taxon>Chromadorea</taxon>
        <taxon>Rhabditida</taxon>
        <taxon>Spirurina</taxon>
        <taxon>Ascaridomorpha</taxon>
        <taxon>Ascaridoidea</taxon>
        <taxon>Ascarididae</taxon>
        <taxon>Ascaris</taxon>
    </lineage>
</organism>
<dbReference type="SUPFAM" id="SSF81665">
    <property type="entry name" value="Calcium ATPase, transmembrane domain M"/>
    <property type="match status" value="1"/>
</dbReference>
<dbReference type="PANTHER" id="PTHR46594">
    <property type="entry name" value="P-TYPE CATION-TRANSPORTING ATPASE"/>
    <property type="match status" value="1"/>
</dbReference>
<comment type="subcellular location">
    <subcellularLocation>
        <location evidence="1">Golgi apparatus</location>
        <location evidence="1">trans-Golgi network membrane</location>
        <topology evidence="1">Multi-pass membrane protein</topology>
    </subcellularLocation>
    <subcellularLocation>
        <location evidence="15">Membrane</location>
    </subcellularLocation>
</comment>
<dbReference type="InterPro" id="IPR036163">
    <property type="entry name" value="HMA_dom_sf"/>
</dbReference>
<dbReference type="InterPro" id="IPR008250">
    <property type="entry name" value="ATPase_P-typ_transduc_dom_A_sf"/>
</dbReference>
<comment type="similarity">
    <text evidence="15">Belongs to the cation transport ATPase (P-type) (TC 3.A.3) family. Type IB subfamily.</text>
</comment>
<evidence type="ECO:0000256" key="7">
    <source>
        <dbReference type="ARBA" id="ARBA00022741"/>
    </source>
</evidence>
<dbReference type="Proteomes" id="UP000036681">
    <property type="component" value="Unplaced"/>
</dbReference>
<feature type="domain" description="HMA" evidence="16">
    <location>
        <begin position="61"/>
        <end position="127"/>
    </location>
</feature>
<dbReference type="GO" id="GO:0005524">
    <property type="term" value="F:ATP binding"/>
    <property type="evidence" value="ECO:0007669"/>
    <property type="project" value="UniProtKB-UniRule"/>
</dbReference>
<proteinExistence type="inferred from homology"/>
<dbReference type="SFLD" id="SFLDF00027">
    <property type="entry name" value="p-type_atpase"/>
    <property type="match status" value="1"/>
</dbReference>
<evidence type="ECO:0000256" key="9">
    <source>
        <dbReference type="ARBA" id="ARBA00022840"/>
    </source>
</evidence>
<keyword evidence="12" id="KW-0186">Copper</keyword>
<keyword evidence="4 15" id="KW-0812">Transmembrane</keyword>
<evidence type="ECO:0000256" key="11">
    <source>
        <dbReference type="ARBA" id="ARBA00022989"/>
    </source>
</evidence>
<accession>A0A9J2P0R1</accession>
<dbReference type="InterPro" id="IPR027256">
    <property type="entry name" value="P-typ_ATPase_IB"/>
</dbReference>
<dbReference type="SUPFAM" id="SSF81653">
    <property type="entry name" value="Calcium ATPase, transduction domain A"/>
    <property type="match status" value="1"/>
</dbReference>
<keyword evidence="6" id="KW-0677">Repeat</keyword>
<feature type="domain" description="HMA" evidence="16">
    <location>
        <begin position="292"/>
        <end position="358"/>
    </location>
</feature>
<evidence type="ECO:0000256" key="3">
    <source>
        <dbReference type="ARBA" id="ARBA00022448"/>
    </source>
</evidence>
<dbReference type="SUPFAM" id="SSF56784">
    <property type="entry name" value="HAD-like"/>
    <property type="match status" value="1"/>
</dbReference>
<keyword evidence="7 15" id="KW-0547">Nucleotide-binding</keyword>
<dbReference type="PROSITE" id="PS00154">
    <property type="entry name" value="ATPASE_E1_E2"/>
    <property type="match status" value="1"/>
</dbReference>
<dbReference type="InterPro" id="IPR023214">
    <property type="entry name" value="HAD_sf"/>
</dbReference>
<feature type="transmembrane region" description="Helical" evidence="15">
    <location>
        <begin position="1196"/>
        <end position="1218"/>
    </location>
</feature>
<feature type="transmembrane region" description="Helical" evidence="15">
    <location>
        <begin position="524"/>
        <end position="545"/>
    </location>
</feature>
<feature type="domain" description="HMA" evidence="16">
    <location>
        <begin position="145"/>
        <end position="211"/>
    </location>
</feature>
<dbReference type="InterPro" id="IPR023299">
    <property type="entry name" value="ATPase_P-typ_cyto_dom_N"/>
</dbReference>
<dbReference type="Pfam" id="PF00122">
    <property type="entry name" value="E1-E2_ATPase"/>
    <property type="match status" value="1"/>
</dbReference>
<dbReference type="PANTHER" id="PTHR46594:SF4">
    <property type="entry name" value="P-TYPE CATION-TRANSPORTING ATPASE"/>
    <property type="match status" value="1"/>
</dbReference>
<dbReference type="GO" id="GO:0005507">
    <property type="term" value="F:copper ion binding"/>
    <property type="evidence" value="ECO:0007669"/>
    <property type="project" value="InterPro"/>
</dbReference>
<keyword evidence="9 15" id="KW-0067">ATP-binding</keyword>
<feature type="transmembrane region" description="Helical" evidence="15">
    <location>
        <begin position="621"/>
        <end position="639"/>
    </location>
</feature>
<keyword evidence="3" id="KW-0813">Transport</keyword>
<keyword evidence="11 15" id="KW-1133">Transmembrane helix</keyword>
<evidence type="ECO:0000256" key="8">
    <source>
        <dbReference type="ARBA" id="ARBA00022796"/>
    </source>
</evidence>
<dbReference type="NCBIfam" id="TIGR00003">
    <property type="entry name" value="copper ion binding protein"/>
    <property type="match status" value="3"/>
</dbReference>
<dbReference type="NCBIfam" id="TIGR01525">
    <property type="entry name" value="ATPase-IB_hvy"/>
    <property type="match status" value="1"/>
</dbReference>
<evidence type="ECO:0000256" key="5">
    <source>
        <dbReference type="ARBA" id="ARBA00022723"/>
    </source>
</evidence>
<dbReference type="Pfam" id="PF00702">
    <property type="entry name" value="Hydrolase"/>
    <property type="match status" value="1"/>
</dbReference>
<dbReference type="GO" id="GO:0140581">
    <property type="term" value="F:P-type monovalent copper transporter activity"/>
    <property type="evidence" value="ECO:0007669"/>
    <property type="project" value="UniProtKB-EC"/>
</dbReference>
<evidence type="ECO:0000313" key="18">
    <source>
        <dbReference type="WBParaSite" id="ALUE_0000339001-mRNA-1"/>
    </source>
</evidence>
<dbReference type="FunFam" id="2.70.150.10:FF:000002">
    <property type="entry name" value="Copper-transporting ATPase 1, putative"/>
    <property type="match status" value="1"/>
</dbReference>
<dbReference type="InterPro" id="IPR023298">
    <property type="entry name" value="ATPase_P-typ_TM_dom_sf"/>
</dbReference>
<dbReference type="PROSITE" id="PS50846">
    <property type="entry name" value="HMA_2"/>
    <property type="match status" value="4"/>
</dbReference>
<keyword evidence="10" id="KW-1278">Translocase</keyword>
<dbReference type="GO" id="GO:0016020">
    <property type="term" value="C:membrane"/>
    <property type="evidence" value="ECO:0007669"/>
    <property type="project" value="UniProtKB-SubCell"/>
</dbReference>
<dbReference type="PRINTS" id="PR00119">
    <property type="entry name" value="CATATPASE"/>
</dbReference>
<dbReference type="FunFam" id="3.40.50.1000:FF:000144">
    <property type="entry name" value="copper-transporting ATPase 1 isoform X2"/>
    <property type="match status" value="1"/>
</dbReference>
<feature type="domain" description="HMA" evidence="16">
    <location>
        <begin position="368"/>
        <end position="434"/>
    </location>
</feature>
<dbReference type="Gene3D" id="3.30.70.100">
    <property type="match status" value="4"/>
</dbReference>
<evidence type="ECO:0000256" key="6">
    <source>
        <dbReference type="ARBA" id="ARBA00022737"/>
    </source>
</evidence>
<keyword evidence="14 15" id="KW-0472">Membrane</keyword>
<evidence type="ECO:0000259" key="16">
    <source>
        <dbReference type="PROSITE" id="PS50846"/>
    </source>
</evidence>